<accession>A0A1M4ZVU8</accession>
<keyword evidence="1" id="KW-0145">Chemotaxis</keyword>
<organism evidence="2 3">
    <name type="scientific">Schwartzia succinivorans DSM 10502</name>
    <dbReference type="NCBI Taxonomy" id="1123243"/>
    <lineage>
        <taxon>Bacteria</taxon>
        <taxon>Bacillati</taxon>
        <taxon>Bacillota</taxon>
        <taxon>Negativicutes</taxon>
        <taxon>Selenomonadales</taxon>
        <taxon>Selenomonadaceae</taxon>
        <taxon>Schwartzia</taxon>
    </lineage>
</organism>
<evidence type="ECO:0000256" key="1">
    <source>
        <dbReference type="ARBA" id="ARBA00022500"/>
    </source>
</evidence>
<evidence type="ECO:0000313" key="2">
    <source>
        <dbReference type="EMBL" id="SHF22105.1"/>
    </source>
</evidence>
<dbReference type="EMBL" id="FQUG01000009">
    <property type="protein sequence ID" value="SHF22105.1"/>
    <property type="molecule type" value="Genomic_DNA"/>
</dbReference>
<evidence type="ECO:0000313" key="3">
    <source>
        <dbReference type="Proteomes" id="UP000184404"/>
    </source>
</evidence>
<dbReference type="GO" id="GO:0006935">
    <property type="term" value="P:chemotaxis"/>
    <property type="evidence" value="ECO:0007669"/>
    <property type="project" value="UniProtKB-KW"/>
</dbReference>
<dbReference type="SUPFAM" id="SSF103039">
    <property type="entry name" value="CheC-like"/>
    <property type="match status" value="1"/>
</dbReference>
<dbReference type="AlphaFoldDB" id="A0A1M4ZVU8"/>
<dbReference type="STRING" id="1123243.SAMN02745190_02135"/>
<dbReference type="OrthoDB" id="5614404at2"/>
<dbReference type="Gene3D" id="3.40.1550.10">
    <property type="entry name" value="CheC-like"/>
    <property type="match status" value="1"/>
</dbReference>
<reference evidence="2 3" key="1">
    <citation type="submission" date="2016-11" db="EMBL/GenBank/DDBJ databases">
        <authorList>
            <person name="Jaros S."/>
            <person name="Januszkiewicz K."/>
            <person name="Wedrychowicz H."/>
        </authorList>
    </citation>
    <scope>NUCLEOTIDE SEQUENCE [LARGE SCALE GENOMIC DNA]</scope>
    <source>
        <strain evidence="2 3">DSM 10502</strain>
    </source>
</reference>
<sequence length="286" mass="31607">MNNGYFAQYLLNEGQIEQENVLGLLKKSAECKADFPIAALRKGLLSAEQIASVSENPSGEEFLRNAGKNGLLNAVQMDELRSLVPDEDLNFAQVLYDEKAVTLEKLESLFSAYDKYGESPVREIVRNRAVAVGLDAEADRYSSFAELFVHSFKRFMDTPVVVNSKEVLVEAASLSHMVSQKLIGGVTMVTGIQAENGVFLEMARRYSHEDIKEVDALAVDCLCEFLNVVNGLFAVDISSENVEVDLDMPRVQENSVPEANFQIVLAIDTSFGEFSLVMAGDEFVLR</sequence>
<proteinExistence type="predicted"/>
<name>A0A1M4ZVU8_9FIRM</name>
<evidence type="ECO:0008006" key="4">
    <source>
        <dbReference type="Google" id="ProtNLM"/>
    </source>
</evidence>
<gene>
    <name evidence="2" type="ORF">SAMN02745190_02135</name>
</gene>
<dbReference type="Proteomes" id="UP000184404">
    <property type="component" value="Unassembled WGS sequence"/>
</dbReference>
<protein>
    <recommendedName>
        <fullName evidence="4">Chemotaxis phosphatase CheX</fullName>
    </recommendedName>
</protein>
<dbReference type="InterPro" id="IPR028976">
    <property type="entry name" value="CheC-like_sf"/>
</dbReference>
<keyword evidence="3" id="KW-1185">Reference proteome</keyword>
<dbReference type="RefSeq" id="WP_072936247.1">
    <property type="nucleotide sequence ID" value="NZ_FQUG01000009.1"/>
</dbReference>